<dbReference type="Proteomes" id="UP000594034">
    <property type="component" value="Chromosome"/>
</dbReference>
<feature type="coiled-coil region" evidence="1">
    <location>
        <begin position="248"/>
        <end position="275"/>
    </location>
</feature>
<organism evidence="3 4">
    <name type="scientific">Aeromonas simiae</name>
    <dbReference type="NCBI Taxonomy" id="218936"/>
    <lineage>
        <taxon>Bacteria</taxon>
        <taxon>Pseudomonadati</taxon>
        <taxon>Pseudomonadota</taxon>
        <taxon>Gammaproteobacteria</taxon>
        <taxon>Aeromonadales</taxon>
        <taxon>Aeromonadaceae</taxon>
        <taxon>Aeromonas</taxon>
    </lineage>
</organism>
<evidence type="ECO:0000313" key="4">
    <source>
        <dbReference type="Proteomes" id="UP000594034"/>
    </source>
</evidence>
<protein>
    <recommendedName>
        <fullName evidence="5">Flagellar hook-associated protein</fullName>
    </recommendedName>
</protein>
<accession>A0A5J6X2A9</accession>
<dbReference type="RefSeq" id="WP_193002044.1">
    <property type="nucleotide sequence ID" value="NZ_CP040449.1"/>
</dbReference>
<dbReference type="EMBL" id="CP040449">
    <property type="protein sequence ID" value="QFI55875.1"/>
    <property type="molecule type" value="Genomic_DNA"/>
</dbReference>
<name>A0A5J6X2A9_9GAMM</name>
<evidence type="ECO:0000256" key="2">
    <source>
        <dbReference type="SAM" id="MobiDB-lite"/>
    </source>
</evidence>
<evidence type="ECO:0000256" key="1">
    <source>
        <dbReference type="SAM" id="Coils"/>
    </source>
</evidence>
<feature type="compositionally biased region" description="Polar residues" evidence="2">
    <location>
        <begin position="17"/>
        <end position="34"/>
    </location>
</feature>
<proteinExistence type="predicted"/>
<reference evidence="3 4" key="1">
    <citation type="submission" date="2019-05" db="EMBL/GenBank/DDBJ databases">
        <title>OXA-830, a novel chromosomally encoded expanded-spectrum class D beta-lactamase in Aeromonas simiae.</title>
        <authorList>
            <person name="Zhou W."/>
            <person name="Chen Q."/>
        </authorList>
    </citation>
    <scope>NUCLEOTIDE SEQUENCE [LARGE SCALE GENOMIC DNA]</scope>
    <source>
        <strain evidence="3 4">A6</strain>
    </source>
</reference>
<feature type="region of interest" description="Disordered" evidence="2">
    <location>
        <begin position="1"/>
        <end position="41"/>
    </location>
</feature>
<keyword evidence="4" id="KW-1185">Reference proteome</keyword>
<dbReference type="AlphaFoldDB" id="A0A5J6X2A9"/>
<evidence type="ECO:0008006" key="5">
    <source>
        <dbReference type="Google" id="ProtNLM"/>
    </source>
</evidence>
<evidence type="ECO:0000313" key="3">
    <source>
        <dbReference type="EMBL" id="QFI55875.1"/>
    </source>
</evidence>
<dbReference type="KEGG" id="asim:FE240_14980"/>
<sequence length="334" mass="37297">MQIQSTRLGKVGEAGQTPASQGVSSGKASKSARNQSRERQPDLNRFERWVLIGTTQQRISSAQSSEQALGVAWNELKRLEPQLGRQQNKALELNGRLQQLEEKISGDNRPLTRELQPRLLQGSAPQLAHYRLDKIDLLTPRSESERILLSFPVSGSSVEVQFPANASEEEVLRRLNTALLGEKIQVKRDGKGSLEFSLPEELRRKLDEPVLLRGEGIRMPAGNPIPVRLSQREGVLSRIEDGLARGELRQEQKRVHQLLNEIEQSVRKLKQYRQNVLSQLEKVRARTQVTTSQDVEQLQSRLSETLNSGGFAGAMSGLLAQANVSRQTVVALLT</sequence>
<gene>
    <name evidence="3" type="ORF">FE240_14980</name>
</gene>
<keyword evidence="1" id="KW-0175">Coiled coil</keyword>